<accession>A0A6J1K7T7</accession>
<feature type="transmembrane region" description="Helical" evidence="3">
    <location>
        <begin position="1451"/>
        <end position="1476"/>
    </location>
</feature>
<evidence type="ECO:0000259" key="4">
    <source>
        <dbReference type="Pfam" id="PF13962"/>
    </source>
</evidence>
<dbReference type="InterPro" id="IPR036770">
    <property type="entry name" value="Ankyrin_rpt-contain_sf"/>
</dbReference>
<keyword evidence="3" id="KW-0812">Transmembrane</keyword>
<feature type="transmembrane region" description="Helical" evidence="3">
    <location>
        <begin position="1488"/>
        <end position="1507"/>
    </location>
</feature>
<sequence length="1527" mass="170646">MNDQNTANSRVLYGYARRGQWEEVIKEYKKNQGAQNLKLNRRGDTALHLAVIDNQEETVETLVKHISEATKDTITKKKVLETTDERGNNPLHLAAMMGSVRMCDAIASKHNGLVDMRNNVDETPLFLAAAYGNKDACFCLYNFCSDNASRISANCRVSANGDTVLHHALRNEHFDLAFQLINMHKEAISWVNEAGLTPIHVLASKPTSFKSGSHIKGWQHIVYHCSFVKPLQPRSIESLKQELDRSVQKAREKASPSPFPVNYRTCIDFYRGMKDIILTVWLFKCHNKNDTKNDGNEKKNNTKNDGDKRNRDLEEQKPLDTESATDPPTTNFPVNYTTCIDFFHIAFSAIMIILGFGSIEIKKIRKKKEKHTWSVQVMEKLLELAEPDKYAEDGKSPMDSKFQNDEANGVTLPYNFVDNEVQFSHFIEEPKELEKPQDVEATETAMLLAAKNGVIEIVKGILERFPLAIRDTRKDKKNVVLLAAEHRQPDVYRFLLKKRSEIQNLFRAVDHKGNSALHLAATSIDPKLWRITGAALQMQWEVKWYNYVKSSVPLRVFPHWNKEGKTASAIFQETHKELATKGGEWLYNTSESFTLVATLIATVAFATAVTIPGGNDENGGAIHGQELGFSIFSYSSLIALFLSSTSVIMFLAIMTSRFDIKDFGLVLPWKLLIGLLFYHRHVGFLLFGALLSDHQPSSQRSHSAVFTYFPPCGSDLRYCAASSLLRFDSKEMEIERLKKFVFENAMKGRWEEVVEKYSTDVRARGLKITKRGDTALHVAVSDGQVGVVEKLVTIIISEDKGNTKKVLEMGNDRGNTALHVAATLGNVKMCYDIASVEASLVGIRNHEGETPLFLAALHGNKDAFLCLDAFCTCTIDHCRRSNDGHTILHCAILGDFFELAVHIIKLYKELVEFVNVQGFTPLHLLATKPSAFKSGTHLGRWKMIVYHCIFVDQIKVEPHSFRHALPKRPLSLHQRPSYPNHHKCYPANYNTCAHFFSFLWKGIGMVFTVGTTNKKPNSHNAKSTTDADADAENPPQQKGHDSIVNHHGLAILPQNYATCFNFLKMASKAVLIVMGLGSAQIKKIQKKKEKHTWAVQVMNQLLQCASMYEYDDNGGSPTGSKEEEETQPYHFANGSVTFDDHNISGHPTHHLQPPTDSPQQPNMPSHEEISDAEEKEEGTNIVIESKGGLVDKIHEHIPPTIGDKKNNKKVVPTAAAAAGRTTETPVLIAAKNGVVEMVEKILRLFPVAIHDLNADRKNIVLLAVENRHPHVYQLLLEKNIVKQSAFRVVDSQGNSALHLAAKLGDYKPWLIPGAALQMQWELKWYQYVKGSMPPNFFPHYNKDRKTARLILSETHSELVENGGKWLTSTSESCSLVAALIATVAFATAATVPGGNDPKGTPLLHGQPTFNVFAIASLIALSCSVTALVMFLSILTSRFQEKDFGGNLPRKLLVGLSSLFVSIAAMLVSFCAGHYFVLSEKLQYAALPVYAVTCLPVTLFAIAQFPLYMDLVWATVKTVPQRSYSVVT</sequence>
<feature type="compositionally biased region" description="Polar residues" evidence="2">
    <location>
        <begin position="1014"/>
        <end position="1026"/>
    </location>
</feature>
<keyword evidence="5" id="KW-1185">Reference proteome</keyword>
<feature type="domain" description="PGG" evidence="4">
    <location>
        <begin position="1364"/>
        <end position="1476"/>
    </location>
</feature>
<dbReference type="GO" id="GO:0016020">
    <property type="term" value="C:membrane"/>
    <property type="evidence" value="ECO:0007669"/>
    <property type="project" value="TreeGrafter"/>
</dbReference>
<dbReference type="KEGG" id="cmax:111491429"/>
<evidence type="ECO:0000256" key="3">
    <source>
        <dbReference type="SAM" id="Phobius"/>
    </source>
</evidence>
<feature type="region of interest" description="Disordered" evidence="2">
    <location>
        <begin position="1132"/>
        <end position="1177"/>
    </location>
</feature>
<evidence type="ECO:0000256" key="2">
    <source>
        <dbReference type="SAM" id="MobiDB-lite"/>
    </source>
</evidence>
<organism evidence="5 6">
    <name type="scientific">Cucurbita maxima</name>
    <name type="common">Pumpkin</name>
    <name type="synonym">Winter squash</name>
    <dbReference type="NCBI Taxonomy" id="3661"/>
    <lineage>
        <taxon>Eukaryota</taxon>
        <taxon>Viridiplantae</taxon>
        <taxon>Streptophyta</taxon>
        <taxon>Embryophyta</taxon>
        <taxon>Tracheophyta</taxon>
        <taxon>Spermatophyta</taxon>
        <taxon>Magnoliopsida</taxon>
        <taxon>eudicotyledons</taxon>
        <taxon>Gunneridae</taxon>
        <taxon>Pentapetalae</taxon>
        <taxon>rosids</taxon>
        <taxon>fabids</taxon>
        <taxon>Cucurbitales</taxon>
        <taxon>Cucurbitaceae</taxon>
        <taxon>Cucurbiteae</taxon>
        <taxon>Cucurbita</taxon>
    </lineage>
</organism>
<feature type="transmembrane region" description="Helical" evidence="3">
    <location>
        <begin position="342"/>
        <end position="361"/>
    </location>
</feature>
<feature type="transmembrane region" description="Helical" evidence="3">
    <location>
        <begin position="665"/>
        <end position="691"/>
    </location>
</feature>
<feature type="region of interest" description="Disordered" evidence="2">
    <location>
        <begin position="1014"/>
        <end position="1040"/>
    </location>
</feature>
<feature type="repeat" description="ANK" evidence="1">
    <location>
        <begin position="42"/>
        <end position="65"/>
    </location>
</feature>
<proteinExistence type="predicted"/>
<dbReference type="PROSITE" id="PS50088">
    <property type="entry name" value="ANK_REPEAT"/>
    <property type="match status" value="2"/>
</dbReference>
<gene>
    <name evidence="6" type="primary">LOC111491429</name>
</gene>
<protein>
    <submittedName>
        <fullName evidence="6">Uncharacterized protein LOC111491429</fullName>
    </submittedName>
</protein>
<dbReference type="InterPro" id="IPR002110">
    <property type="entry name" value="Ankyrin_rpt"/>
</dbReference>
<feature type="transmembrane region" description="Helical" evidence="3">
    <location>
        <begin position="1411"/>
        <end position="1431"/>
    </location>
</feature>
<dbReference type="PROSITE" id="PS50297">
    <property type="entry name" value="ANK_REP_REGION"/>
    <property type="match status" value="2"/>
</dbReference>
<dbReference type="SUPFAM" id="SSF48403">
    <property type="entry name" value="Ankyrin repeat"/>
    <property type="match status" value="3"/>
</dbReference>
<feature type="compositionally biased region" description="Basic and acidic residues" evidence="2">
    <location>
        <begin position="291"/>
        <end position="320"/>
    </location>
</feature>
<dbReference type="InterPro" id="IPR026961">
    <property type="entry name" value="PGG_dom"/>
</dbReference>
<dbReference type="RefSeq" id="XP_022996109.1">
    <property type="nucleotide sequence ID" value="XM_023140341.1"/>
</dbReference>
<keyword evidence="3" id="KW-0472">Membrane</keyword>
<dbReference type="Proteomes" id="UP000504608">
    <property type="component" value="Unplaced"/>
</dbReference>
<evidence type="ECO:0000313" key="6">
    <source>
        <dbReference type="RefSeq" id="XP_022996109.1"/>
    </source>
</evidence>
<dbReference type="OrthoDB" id="20727at2759"/>
<name>A0A6J1K7T7_CUCMA</name>
<dbReference type="PANTHER" id="PTHR24177:SF103">
    <property type="entry name" value="PGG DOMAIN-CONTAINING PROTEIN"/>
    <property type="match status" value="1"/>
</dbReference>
<dbReference type="SMART" id="SM00248">
    <property type="entry name" value="ANK"/>
    <property type="match status" value="13"/>
</dbReference>
<evidence type="ECO:0000313" key="5">
    <source>
        <dbReference type="Proteomes" id="UP000504608"/>
    </source>
</evidence>
<feature type="transmembrane region" description="Helical" evidence="3">
    <location>
        <begin position="593"/>
        <end position="611"/>
    </location>
</feature>
<feature type="transmembrane region" description="Helical" evidence="3">
    <location>
        <begin position="631"/>
        <end position="653"/>
    </location>
</feature>
<reference evidence="6" key="1">
    <citation type="submission" date="2025-08" db="UniProtKB">
        <authorList>
            <consortium name="RefSeq"/>
        </authorList>
    </citation>
    <scope>IDENTIFICATION</scope>
    <source>
        <tissue evidence="6">Young leaves</tissue>
    </source>
</reference>
<keyword evidence="1" id="KW-0040">ANK repeat</keyword>
<feature type="domain" description="PGG" evidence="4">
    <location>
        <begin position="584"/>
        <end position="666"/>
    </location>
</feature>
<dbReference type="PANTHER" id="PTHR24177">
    <property type="entry name" value="CASKIN"/>
    <property type="match status" value="1"/>
</dbReference>
<dbReference type="Gene3D" id="1.25.40.20">
    <property type="entry name" value="Ankyrin repeat-containing domain"/>
    <property type="match status" value="6"/>
</dbReference>
<dbReference type="GeneID" id="111491429"/>
<dbReference type="Pfam" id="PF00023">
    <property type="entry name" value="Ank"/>
    <property type="match status" value="1"/>
</dbReference>
<feature type="repeat" description="ANK" evidence="1">
    <location>
        <begin position="771"/>
        <end position="792"/>
    </location>
</feature>
<keyword evidence="3" id="KW-1133">Transmembrane helix</keyword>
<dbReference type="Pfam" id="PF13962">
    <property type="entry name" value="PGG"/>
    <property type="match status" value="2"/>
</dbReference>
<dbReference type="Pfam" id="PF12796">
    <property type="entry name" value="Ank_2"/>
    <property type="match status" value="1"/>
</dbReference>
<evidence type="ECO:0000256" key="1">
    <source>
        <dbReference type="PROSITE-ProRule" id="PRU00023"/>
    </source>
</evidence>
<feature type="region of interest" description="Disordered" evidence="2">
    <location>
        <begin position="291"/>
        <end position="330"/>
    </location>
</feature>